<comment type="catalytic activity">
    <reaction evidence="16">
        <text>lutein + O2 = (3R,6R)-hydroxy-alpha-ionone + (3R)-3-hydroxy-10'-apo-beta-carotenal</text>
        <dbReference type="Rhea" id="RHEA:68428"/>
        <dbReference type="ChEBI" id="CHEBI:15379"/>
        <dbReference type="ChEBI" id="CHEBI:28838"/>
        <dbReference type="ChEBI" id="CHEBI:177902"/>
        <dbReference type="ChEBI" id="CHEBI:177904"/>
    </reaction>
    <physiologicalReaction direction="left-to-right" evidence="16">
        <dbReference type="Rhea" id="RHEA:68429"/>
    </physiologicalReaction>
</comment>
<evidence type="ECO:0000313" key="25">
    <source>
        <dbReference type="EMBL" id="HDA93993.1"/>
    </source>
</evidence>
<dbReference type="EC" id="1.13.11.71" evidence="11"/>
<sequence>MSLFHCLYFPLQLLPGMYYSKPFVTFHQINAFEDQGCVVIDLCCQDDGRNLEVYQLQNLRKAGKGLDQIWCSYENLHPKDLEEEGGVEFPQINYGQFSGKKYCFFYGCGFRHLVGDSLIKVDVVNKTLTVWREDSFYPSEPIFVPVPGTNEEDGGVILSVVITPNQNERNFLLVLDAKNFEELGRAEVPVQMPYGFHGTFVTI</sequence>
<feature type="binding site" evidence="23">
    <location>
        <position position="197"/>
    </location>
    <ligand>
        <name>Fe cation</name>
        <dbReference type="ChEBI" id="CHEBI:24875"/>
        <note>catalytic</note>
    </ligand>
</feature>
<comment type="catalytic activity">
    <reaction evidence="14">
        <text>(3R)-3-hydroxy-10'-apo-beta-carotenal + O2 = 4,9-dimethyldodeca-2,4,6,8,10-pentaenedial + (3R)-hydroxy-beta-ionone</text>
        <dbReference type="Rhea" id="RHEA:68424"/>
        <dbReference type="ChEBI" id="CHEBI:15379"/>
        <dbReference type="ChEBI" id="CHEBI:53171"/>
        <dbReference type="ChEBI" id="CHEBI:53173"/>
        <dbReference type="ChEBI" id="CHEBI:177902"/>
    </reaction>
    <physiologicalReaction direction="left-to-right" evidence="14">
        <dbReference type="Rhea" id="RHEA:68425"/>
    </physiologicalReaction>
</comment>
<dbReference type="EMBL" id="DQIR01138516">
    <property type="protein sequence ID" value="HDA93992.1"/>
    <property type="molecule type" value="Transcribed_RNA"/>
</dbReference>
<evidence type="ECO:0000256" key="12">
    <source>
        <dbReference type="ARBA" id="ARBA00040536"/>
    </source>
</evidence>
<dbReference type="PANTHER" id="PTHR10543:SF122">
    <property type="entry name" value="CAROTENOID-CLEAVING DIOXYGENASE, MITOCHONDRIAL"/>
    <property type="match status" value="1"/>
</dbReference>
<evidence type="ECO:0000256" key="9">
    <source>
        <dbReference type="ARBA" id="ARBA00035797"/>
    </source>
</evidence>
<comment type="catalytic activity">
    <reaction evidence="10">
        <text>(3R,6R)-3-hydroxy-10'-apo-alpha-carotenal + O2 = (3R,6R)-hydroxy-alpha-ionone + 4,9-dimethyldodeca-2,4,6,8,10-pentaenedial</text>
        <dbReference type="Rhea" id="RHEA:68436"/>
        <dbReference type="ChEBI" id="CHEBI:15379"/>
        <dbReference type="ChEBI" id="CHEBI:53171"/>
        <dbReference type="ChEBI" id="CHEBI:177903"/>
        <dbReference type="ChEBI" id="CHEBI:177904"/>
    </reaction>
    <physiologicalReaction direction="left-to-right" evidence="10">
        <dbReference type="Rhea" id="RHEA:68437"/>
    </physiologicalReaction>
</comment>
<keyword evidence="5" id="KW-0560">Oxidoreductase</keyword>
<comment type="catalytic activity">
    <reaction evidence="18">
        <text>all-trans-zeaxanthin + 2 O2 = 4,9-dimethyldodeca-2,4,6,8,10-pentaenedial + 2 (3R)-hydroxy-beta-ionone</text>
        <dbReference type="Rhea" id="RHEA:26393"/>
        <dbReference type="ChEBI" id="CHEBI:15379"/>
        <dbReference type="ChEBI" id="CHEBI:27547"/>
        <dbReference type="ChEBI" id="CHEBI:53171"/>
        <dbReference type="ChEBI" id="CHEBI:53173"/>
    </reaction>
    <physiologicalReaction direction="left-to-right" evidence="18">
        <dbReference type="Rhea" id="RHEA:26394"/>
    </physiologicalReaction>
</comment>
<organism evidence="25">
    <name type="scientific">Sus scrofa</name>
    <name type="common">Pig</name>
    <dbReference type="NCBI Taxonomy" id="9823"/>
    <lineage>
        <taxon>Eukaryota</taxon>
        <taxon>Metazoa</taxon>
        <taxon>Chordata</taxon>
        <taxon>Craniata</taxon>
        <taxon>Vertebrata</taxon>
        <taxon>Euteleostomi</taxon>
        <taxon>Mammalia</taxon>
        <taxon>Eutheria</taxon>
        <taxon>Laurasiatheria</taxon>
        <taxon>Artiodactyla</taxon>
        <taxon>Suina</taxon>
        <taxon>Suidae</taxon>
        <taxon>Sus</taxon>
    </lineage>
</organism>
<evidence type="ECO:0000256" key="15">
    <source>
        <dbReference type="ARBA" id="ARBA00047747"/>
    </source>
</evidence>
<evidence type="ECO:0000256" key="3">
    <source>
        <dbReference type="ARBA" id="ARBA00022723"/>
    </source>
</evidence>
<evidence type="ECO:0000256" key="18">
    <source>
        <dbReference type="ARBA" id="ARBA00048381"/>
    </source>
</evidence>
<comment type="similarity">
    <text evidence="2 24">Belongs to the carotenoid oxygenase family.</text>
</comment>
<evidence type="ECO:0000256" key="23">
    <source>
        <dbReference type="PIRSR" id="PIRSR604294-1"/>
    </source>
</evidence>
<evidence type="ECO:0000256" key="5">
    <source>
        <dbReference type="ARBA" id="ARBA00023002"/>
    </source>
</evidence>
<feature type="binding site" evidence="23">
    <location>
        <position position="27"/>
    </location>
    <ligand>
        <name>Fe cation</name>
        <dbReference type="ChEBI" id="CHEBI:24875"/>
        <note>catalytic</note>
    </ligand>
</feature>
<dbReference type="InterPro" id="IPR004294">
    <property type="entry name" value="Carotenoid_Oase"/>
</dbReference>
<evidence type="ECO:0000256" key="7">
    <source>
        <dbReference type="ARBA" id="ARBA00023098"/>
    </source>
</evidence>
<comment type="catalytic activity">
    <reaction evidence="20">
        <text>all-trans-beta-carotene + O2 = beta-ionone + all-trans-10'-apo-beta-carotenal</text>
        <dbReference type="Rhea" id="RHEA:26389"/>
        <dbReference type="ChEBI" id="CHEBI:15379"/>
        <dbReference type="ChEBI" id="CHEBI:17579"/>
        <dbReference type="ChEBI" id="CHEBI:32325"/>
        <dbReference type="ChEBI" id="CHEBI:53153"/>
        <dbReference type="EC" id="1.13.11.71"/>
    </reaction>
    <physiologicalReaction direction="left-to-right" evidence="20">
        <dbReference type="Rhea" id="RHEA:26390"/>
    </physiologicalReaction>
</comment>
<evidence type="ECO:0000256" key="6">
    <source>
        <dbReference type="ARBA" id="ARBA00023004"/>
    </source>
</evidence>
<evidence type="ECO:0000256" key="19">
    <source>
        <dbReference type="ARBA" id="ARBA00048862"/>
    </source>
</evidence>
<comment type="catalytic activity">
    <reaction evidence="15">
        <text>5-cis-lycopene + O2 = 5-cis-10'-apo-lycopenal + (3E,5E)-6,10-dimethylundeca-3,5,9-trien-2-one</text>
        <dbReference type="Rhea" id="RHEA:68444"/>
        <dbReference type="ChEBI" id="CHEBI:15379"/>
        <dbReference type="ChEBI" id="CHEBI:67207"/>
        <dbReference type="ChEBI" id="CHEBI:177905"/>
        <dbReference type="ChEBI" id="CHEBI:177906"/>
    </reaction>
    <physiologicalReaction direction="left-to-right" evidence="15">
        <dbReference type="Rhea" id="RHEA:68445"/>
    </physiologicalReaction>
</comment>
<comment type="subcellular location">
    <subcellularLocation>
        <location evidence="1">Mitochondrion</location>
    </subcellularLocation>
</comment>
<comment type="catalytic activity">
    <reaction evidence="21">
        <text>beta-cryptoxanthin + O2 = all-trans-10'-apo-beta-carotenal + (3R)-hydroxy-beta-ionone</text>
        <dbReference type="Rhea" id="RHEA:68440"/>
        <dbReference type="ChEBI" id="CHEBI:10362"/>
        <dbReference type="ChEBI" id="CHEBI:15379"/>
        <dbReference type="ChEBI" id="CHEBI:53153"/>
        <dbReference type="ChEBI" id="CHEBI:53173"/>
    </reaction>
    <physiologicalReaction direction="left-to-right" evidence="21">
        <dbReference type="Rhea" id="RHEA:68441"/>
    </physiologicalReaction>
</comment>
<evidence type="ECO:0000256" key="20">
    <source>
        <dbReference type="ARBA" id="ARBA00049156"/>
    </source>
</evidence>
<comment type="function">
    <text evidence="13">Broad specificity mitochondrial dioxygenase that mediates the asymmetric oxidative cleavage of carotenoids. Cleaves carotenes (pure hydrocarbon carotenoids) such as all-trans-beta-carotene and lycopene as well as xanthophylls (oxygenated carotenoids) such as zeaxanthin, lutein and beta-cryptoxanthin at both the 9,10 and the 9',10' carbon-carbon double bond. Through its function in carotenoids metabolism regulates oxidative stress and the production of important signaling molecules.</text>
</comment>
<reference evidence="25" key="1">
    <citation type="journal article" date="2019" name="PeerJ">
        <title>Genes of the pig, Sus scrofa, reconstructed with EvidentialGene.</title>
        <authorList>
            <person name="Gilbert D.G."/>
        </authorList>
    </citation>
    <scope>NUCLEOTIDE SEQUENCE</scope>
</reference>
<dbReference type="AlphaFoldDB" id="A0A480N7K1"/>
<dbReference type="GO" id="GO:0006629">
    <property type="term" value="P:lipid metabolic process"/>
    <property type="evidence" value="ECO:0007669"/>
    <property type="project" value="UniProtKB-KW"/>
</dbReference>
<dbReference type="GO" id="GO:0046872">
    <property type="term" value="F:metal ion binding"/>
    <property type="evidence" value="ECO:0007669"/>
    <property type="project" value="UniProtKB-KW"/>
</dbReference>
<dbReference type="EMBL" id="DQIR01138517">
    <property type="protein sequence ID" value="HDA93993.1"/>
    <property type="molecule type" value="Transcribed_RNA"/>
</dbReference>
<evidence type="ECO:0000256" key="11">
    <source>
        <dbReference type="ARBA" id="ARBA00038847"/>
    </source>
</evidence>
<evidence type="ECO:0000256" key="13">
    <source>
        <dbReference type="ARBA" id="ARBA00045336"/>
    </source>
</evidence>
<evidence type="ECO:0000256" key="1">
    <source>
        <dbReference type="ARBA" id="ARBA00004173"/>
    </source>
</evidence>
<comment type="catalytic activity">
    <reaction evidence="9">
        <text>all-trans-zeaxanthin + O2 = (3R)-3-hydroxy-10'-apo-beta-carotenal + (3R)-hydroxy-beta-ionone</text>
        <dbReference type="Rhea" id="RHEA:68104"/>
        <dbReference type="ChEBI" id="CHEBI:15379"/>
        <dbReference type="ChEBI" id="CHEBI:27547"/>
        <dbReference type="ChEBI" id="CHEBI:53173"/>
        <dbReference type="ChEBI" id="CHEBI:177902"/>
    </reaction>
    <physiologicalReaction direction="left-to-right" evidence="9">
        <dbReference type="Rhea" id="RHEA:68105"/>
    </physiologicalReaction>
</comment>
<comment type="cofactor">
    <cofactor evidence="23">
        <name>Fe(2+)</name>
        <dbReference type="ChEBI" id="CHEBI:29033"/>
    </cofactor>
    <text evidence="23">Binds 1 Fe(2+) ion per subunit.</text>
</comment>
<evidence type="ECO:0000256" key="10">
    <source>
        <dbReference type="ARBA" id="ARBA00036274"/>
    </source>
</evidence>
<evidence type="ECO:0000256" key="16">
    <source>
        <dbReference type="ARBA" id="ARBA00047865"/>
    </source>
</evidence>
<comment type="catalytic activity">
    <reaction evidence="22">
        <text>13-cis-lycopene + O2 = 13-cis-10'-apo-lycopenal + (3E,5E)-6,10-dimethylundeca-3,5,9-trien-2-one</text>
        <dbReference type="Rhea" id="RHEA:68448"/>
        <dbReference type="ChEBI" id="CHEBI:15379"/>
        <dbReference type="ChEBI" id="CHEBI:67207"/>
        <dbReference type="ChEBI" id="CHEBI:177907"/>
        <dbReference type="ChEBI" id="CHEBI:177908"/>
    </reaction>
    <physiologicalReaction direction="left-to-right" evidence="22">
        <dbReference type="Rhea" id="RHEA:68449"/>
    </physiologicalReaction>
</comment>
<accession>A0A480N7K1</accession>
<evidence type="ECO:0000256" key="17">
    <source>
        <dbReference type="ARBA" id="ARBA00048043"/>
    </source>
</evidence>
<evidence type="ECO:0000256" key="21">
    <source>
        <dbReference type="ARBA" id="ARBA00049190"/>
    </source>
</evidence>
<evidence type="ECO:0000256" key="14">
    <source>
        <dbReference type="ARBA" id="ARBA00047577"/>
    </source>
</evidence>
<evidence type="ECO:0000256" key="8">
    <source>
        <dbReference type="ARBA" id="ARBA00023128"/>
    </source>
</evidence>
<comment type="catalytic activity">
    <reaction evidence="17">
        <text>all-trans-10'-apo-beta-carotenal + O2 = beta-ionone + 4,9-dimethyldodeca-2,4,6,8,10-pentaenedial</text>
        <dbReference type="Rhea" id="RHEA:68452"/>
        <dbReference type="ChEBI" id="CHEBI:15379"/>
        <dbReference type="ChEBI" id="CHEBI:32325"/>
        <dbReference type="ChEBI" id="CHEBI:53153"/>
        <dbReference type="ChEBI" id="CHEBI:53171"/>
    </reaction>
    <physiologicalReaction direction="left-to-right" evidence="17">
        <dbReference type="Rhea" id="RHEA:68453"/>
    </physiologicalReaction>
</comment>
<name>A0A480N7K1_PIG</name>
<evidence type="ECO:0000256" key="4">
    <source>
        <dbReference type="ARBA" id="ARBA00022964"/>
    </source>
</evidence>
<dbReference type="Pfam" id="PF03055">
    <property type="entry name" value="RPE65"/>
    <property type="match status" value="1"/>
</dbReference>
<protein>
    <recommendedName>
        <fullName evidence="12">Carotenoid-cleaving dioxygenase, mitochondrial</fullName>
        <ecNumber evidence="11">1.13.11.71</ecNumber>
    </recommendedName>
</protein>
<evidence type="ECO:0000256" key="22">
    <source>
        <dbReference type="ARBA" id="ARBA00049207"/>
    </source>
</evidence>
<keyword evidence="7" id="KW-0443">Lipid metabolism</keyword>
<dbReference type="PANTHER" id="PTHR10543">
    <property type="entry name" value="BETA-CAROTENE DIOXYGENASE"/>
    <property type="match status" value="1"/>
</dbReference>
<proteinExistence type="inferred from homology"/>
<evidence type="ECO:0000256" key="2">
    <source>
        <dbReference type="ARBA" id="ARBA00006787"/>
    </source>
</evidence>
<dbReference type="GO" id="GO:0005739">
    <property type="term" value="C:mitochondrion"/>
    <property type="evidence" value="ECO:0007669"/>
    <property type="project" value="UniProtKB-SubCell"/>
</dbReference>
<keyword evidence="4" id="KW-0223">Dioxygenase</keyword>
<comment type="catalytic activity">
    <reaction evidence="19">
        <text>lutein + O2 = (3R,6R)-3-hydroxy-10'-apo-alpha-carotenal + (3R)-hydroxy-beta-ionone</text>
        <dbReference type="Rhea" id="RHEA:68432"/>
        <dbReference type="ChEBI" id="CHEBI:15379"/>
        <dbReference type="ChEBI" id="CHEBI:28838"/>
        <dbReference type="ChEBI" id="CHEBI:53173"/>
        <dbReference type="ChEBI" id="CHEBI:177903"/>
    </reaction>
    <physiologicalReaction direction="left-to-right" evidence="19">
        <dbReference type="Rhea" id="RHEA:68433"/>
    </physiologicalReaction>
</comment>
<keyword evidence="3 23" id="KW-0479">Metal-binding</keyword>
<evidence type="ECO:0000256" key="24">
    <source>
        <dbReference type="RuleBase" id="RU003799"/>
    </source>
</evidence>
<keyword evidence="8" id="KW-0496">Mitochondrion</keyword>
<dbReference type="GO" id="GO:0102076">
    <property type="term" value="F:beta,beta-carotene-9',10'-cleaving oxygenase activity"/>
    <property type="evidence" value="ECO:0007669"/>
    <property type="project" value="UniProtKB-EC"/>
</dbReference>
<keyword evidence="6 23" id="KW-0408">Iron</keyword>